<dbReference type="Proteomes" id="UP000244810">
    <property type="component" value="Unassembled WGS sequence"/>
</dbReference>
<feature type="region of interest" description="Disordered" evidence="11">
    <location>
        <begin position="52"/>
        <end position="81"/>
    </location>
</feature>
<reference evidence="12 13" key="1">
    <citation type="journal article" date="2011" name="Syst. Appl. Microbiol.">
        <title>Defluviimonas denitrificans gen. nov., sp. nov., and Pararhodobacter aggregans gen. nov., sp. nov., non-phototrophic Rhodobacteraceae from the biofilter of a marine aquaculture.</title>
        <authorList>
            <person name="Foesel B.U."/>
            <person name="Drake H.L."/>
            <person name="Schramm A."/>
        </authorList>
    </citation>
    <scope>NUCLEOTIDE SEQUENCE [LARGE SCALE GENOMIC DNA]</scope>
    <source>
        <strain evidence="12 13">D1-19</strain>
    </source>
</reference>
<gene>
    <name evidence="12" type="ORF">DDE23_02370</name>
</gene>
<evidence type="ECO:0000256" key="3">
    <source>
        <dbReference type="ARBA" id="ARBA00008281"/>
    </source>
</evidence>
<organism evidence="12 13">
    <name type="scientific">Pararhodobacter aggregans</name>
    <dbReference type="NCBI Taxonomy" id="404875"/>
    <lineage>
        <taxon>Bacteria</taxon>
        <taxon>Pseudomonadati</taxon>
        <taxon>Pseudomonadota</taxon>
        <taxon>Alphaproteobacteria</taxon>
        <taxon>Rhodobacterales</taxon>
        <taxon>Paracoccaceae</taxon>
        <taxon>Pararhodobacter</taxon>
    </lineage>
</organism>
<proteinExistence type="inferred from homology"/>
<keyword evidence="12" id="KW-0969">Cilium</keyword>
<evidence type="ECO:0000256" key="6">
    <source>
        <dbReference type="ARBA" id="ARBA00022692"/>
    </source>
</evidence>
<keyword evidence="6 10" id="KW-0812">Transmembrane</keyword>
<dbReference type="InterPro" id="IPR005503">
    <property type="entry name" value="FliL"/>
</dbReference>
<evidence type="ECO:0000256" key="8">
    <source>
        <dbReference type="ARBA" id="ARBA00022989"/>
    </source>
</evidence>
<dbReference type="AlphaFoldDB" id="A0A2T7UXH6"/>
<keyword evidence="7 10" id="KW-0283">Flagellar rotation</keyword>
<dbReference type="OrthoDB" id="7619358at2"/>
<evidence type="ECO:0000256" key="5">
    <source>
        <dbReference type="ARBA" id="ARBA00022500"/>
    </source>
</evidence>
<keyword evidence="12" id="KW-0282">Flagellum</keyword>
<evidence type="ECO:0000256" key="1">
    <source>
        <dbReference type="ARBA" id="ARBA00002254"/>
    </source>
</evidence>
<evidence type="ECO:0000256" key="11">
    <source>
        <dbReference type="SAM" id="MobiDB-lite"/>
    </source>
</evidence>
<evidence type="ECO:0000256" key="2">
    <source>
        <dbReference type="ARBA" id="ARBA00004162"/>
    </source>
</evidence>
<dbReference type="GO" id="GO:0071978">
    <property type="term" value="P:bacterial-type flagellum-dependent swarming motility"/>
    <property type="evidence" value="ECO:0007669"/>
    <property type="project" value="TreeGrafter"/>
</dbReference>
<dbReference type="RefSeq" id="WP_107749775.1">
    <property type="nucleotide sequence ID" value="NZ_QBKF01000001.1"/>
</dbReference>
<accession>A0A2T7UXH6</accession>
<sequence length="183" mass="18441">MATAAPPDQAPEKKSKLPLLIGLVLALAGAGGGFYATYSGMLDSLLGGGAPASESAAAEGGHGAAPAHGAPAAAPAGGHGEAGGSTGFVPLEPITVNLGRGADTRHLRFGAQLEVAPGAAGAVQALMPRIMDVLNIYLRALDPPELEEPAALLRLRAQMLRRVQIVTGPGLVNDLLIIEFVFN</sequence>
<keyword evidence="13" id="KW-1185">Reference proteome</keyword>
<evidence type="ECO:0000313" key="12">
    <source>
        <dbReference type="EMBL" id="PVE49271.1"/>
    </source>
</evidence>
<keyword evidence="12" id="KW-0966">Cell projection</keyword>
<feature type="transmembrane region" description="Helical" evidence="10">
    <location>
        <begin position="17"/>
        <end position="38"/>
    </location>
</feature>
<keyword evidence="9 10" id="KW-0472">Membrane</keyword>
<keyword evidence="5 10" id="KW-0145">Chemotaxis</keyword>
<evidence type="ECO:0000256" key="9">
    <source>
        <dbReference type="ARBA" id="ARBA00023136"/>
    </source>
</evidence>
<evidence type="ECO:0000256" key="10">
    <source>
        <dbReference type="RuleBase" id="RU364125"/>
    </source>
</evidence>
<comment type="function">
    <text evidence="1 10">Controls the rotational direction of flagella during chemotaxis.</text>
</comment>
<evidence type="ECO:0000313" key="13">
    <source>
        <dbReference type="Proteomes" id="UP000244810"/>
    </source>
</evidence>
<dbReference type="GO" id="GO:0005886">
    <property type="term" value="C:plasma membrane"/>
    <property type="evidence" value="ECO:0007669"/>
    <property type="project" value="UniProtKB-SubCell"/>
</dbReference>
<dbReference type="PANTHER" id="PTHR35091:SF2">
    <property type="entry name" value="FLAGELLAR PROTEIN FLIL"/>
    <property type="match status" value="1"/>
</dbReference>
<keyword evidence="10" id="KW-0997">Cell inner membrane</keyword>
<dbReference type="GO" id="GO:0006935">
    <property type="term" value="P:chemotaxis"/>
    <property type="evidence" value="ECO:0007669"/>
    <property type="project" value="UniProtKB-KW"/>
</dbReference>
<keyword evidence="4" id="KW-1003">Cell membrane</keyword>
<comment type="similarity">
    <text evidence="3 10">Belongs to the FliL family.</text>
</comment>
<keyword evidence="8 10" id="KW-1133">Transmembrane helix</keyword>
<dbReference type="Pfam" id="PF03748">
    <property type="entry name" value="FliL"/>
    <property type="match status" value="1"/>
</dbReference>
<evidence type="ECO:0000256" key="7">
    <source>
        <dbReference type="ARBA" id="ARBA00022779"/>
    </source>
</evidence>
<dbReference type="GO" id="GO:0009425">
    <property type="term" value="C:bacterial-type flagellum basal body"/>
    <property type="evidence" value="ECO:0007669"/>
    <property type="project" value="InterPro"/>
</dbReference>
<evidence type="ECO:0000256" key="4">
    <source>
        <dbReference type="ARBA" id="ARBA00022475"/>
    </source>
</evidence>
<comment type="subcellular location">
    <subcellularLocation>
        <location evidence="10">Cell inner membrane</location>
    </subcellularLocation>
    <subcellularLocation>
        <location evidence="2">Cell membrane</location>
        <topology evidence="2">Single-pass membrane protein</topology>
    </subcellularLocation>
</comment>
<protein>
    <recommendedName>
        <fullName evidence="10">Flagellar protein FliL</fullName>
    </recommendedName>
</protein>
<comment type="caution">
    <text evidence="12">The sequence shown here is derived from an EMBL/GenBank/DDBJ whole genome shotgun (WGS) entry which is preliminary data.</text>
</comment>
<name>A0A2T7UXH6_9RHOB</name>
<dbReference type="PANTHER" id="PTHR35091">
    <property type="entry name" value="FLAGELLAR PROTEIN FLIL"/>
    <property type="match status" value="1"/>
</dbReference>
<feature type="compositionally biased region" description="Low complexity" evidence="11">
    <location>
        <begin position="52"/>
        <end position="76"/>
    </location>
</feature>
<dbReference type="EMBL" id="QDDR01000001">
    <property type="protein sequence ID" value="PVE49271.1"/>
    <property type="molecule type" value="Genomic_DNA"/>
</dbReference>